<keyword evidence="2" id="KW-0732">Signal</keyword>
<feature type="signal peptide" evidence="2">
    <location>
        <begin position="1"/>
        <end position="25"/>
    </location>
</feature>
<feature type="chain" id="PRO_5045840221" description="Lipoprotein with Yx(FWY)xxD motif" evidence="2">
    <location>
        <begin position="26"/>
        <end position="173"/>
    </location>
</feature>
<comment type="caution">
    <text evidence="3">The sequence shown here is derived from an EMBL/GenBank/DDBJ whole genome shotgun (WGS) entry which is preliminary data.</text>
</comment>
<feature type="region of interest" description="Disordered" evidence="1">
    <location>
        <begin position="33"/>
        <end position="54"/>
    </location>
</feature>
<dbReference type="InterPro" id="IPR005297">
    <property type="entry name" value="Lipoprotein_repeat"/>
</dbReference>
<protein>
    <recommendedName>
        <fullName evidence="5">Lipoprotein with Yx(FWY)xxD motif</fullName>
    </recommendedName>
</protein>
<dbReference type="RefSeq" id="WP_270951795.1">
    <property type="nucleotide sequence ID" value="NZ_JAQGLA010000054.1"/>
</dbReference>
<evidence type="ECO:0000256" key="1">
    <source>
        <dbReference type="SAM" id="MobiDB-lite"/>
    </source>
</evidence>
<reference evidence="3 4" key="1">
    <citation type="submission" date="2022-11" db="EMBL/GenBank/DDBJ databases">
        <title>Draft genome sequence of Saccharopolyspora sp. WRP15-2 isolated from rhizosphere soils of wild rice in Thailand.</title>
        <authorList>
            <person name="Duangmal K."/>
            <person name="Kammanee S."/>
            <person name="Muangham S."/>
        </authorList>
    </citation>
    <scope>NUCLEOTIDE SEQUENCE [LARGE SCALE GENOMIC DNA]</scope>
    <source>
        <strain evidence="3 4">WRP15-2</strain>
    </source>
</reference>
<dbReference type="EMBL" id="JAQGLA010000054">
    <property type="protein sequence ID" value="MDA3628870.1"/>
    <property type="molecule type" value="Genomic_DNA"/>
</dbReference>
<feature type="compositionally biased region" description="Pro residues" evidence="1">
    <location>
        <begin position="42"/>
        <end position="51"/>
    </location>
</feature>
<accession>A0ABT4V4J9</accession>
<evidence type="ECO:0000313" key="3">
    <source>
        <dbReference type="EMBL" id="MDA3628870.1"/>
    </source>
</evidence>
<dbReference type="PROSITE" id="PS51257">
    <property type="entry name" value="PROKAR_LIPOPROTEIN"/>
    <property type="match status" value="1"/>
</dbReference>
<evidence type="ECO:0000256" key="2">
    <source>
        <dbReference type="SAM" id="SignalP"/>
    </source>
</evidence>
<sequence>MSRAIRHRTSALGSIGLVCGALALAAACVAPGQEPAGAGVGTPPPPSPAPPVTGGTISVQTRQVPDLGAVLTGPDGRTVYLFDKDGKSEPTCREQCASDWPPLTTTDPPVAGAGVKPELLSTALRPDGKQQVVYNGHPLYYYVGDEIPGQTTGHGVFSDGGYWYALSPDGNQL</sequence>
<proteinExistence type="predicted"/>
<keyword evidence="4" id="KW-1185">Reference proteome</keyword>
<evidence type="ECO:0008006" key="5">
    <source>
        <dbReference type="Google" id="ProtNLM"/>
    </source>
</evidence>
<gene>
    <name evidence="3" type="ORF">OU415_25785</name>
</gene>
<evidence type="ECO:0000313" key="4">
    <source>
        <dbReference type="Proteomes" id="UP001210380"/>
    </source>
</evidence>
<organism evidence="3 4">
    <name type="scientific">Saccharopolyspora oryzae</name>
    <dbReference type="NCBI Taxonomy" id="2997343"/>
    <lineage>
        <taxon>Bacteria</taxon>
        <taxon>Bacillati</taxon>
        <taxon>Actinomycetota</taxon>
        <taxon>Actinomycetes</taxon>
        <taxon>Pseudonocardiales</taxon>
        <taxon>Pseudonocardiaceae</taxon>
        <taxon>Saccharopolyspora</taxon>
    </lineage>
</organism>
<name>A0ABT4V4J9_9PSEU</name>
<dbReference type="Proteomes" id="UP001210380">
    <property type="component" value="Unassembled WGS sequence"/>
</dbReference>
<dbReference type="PANTHER" id="PTHR39335">
    <property type="entry name" value="BLL4220 PROTEIN"/>
    <property type="match status" value="1"/>
</dbReference>
<dbReference type="PANTHER" id="PTHR39335:SF1">
    <property type="entry name" value="BLL4220 PROTEIN"/>
    <property type="match status" value="1"/>
</dbReference>
<dbReference type="Pfam" id="PF03640">
    <property type="entry name" value="Lipoprotein_15"/>
    <property type="match status" value="2"/>
</dbReference>